<dbReference type="HOGENOM" id="CLU_038305_0_0_1"/>
<dbReference type="InterPro" id="IPR052501">
    <property type="entry name" value="Alpha-1-2_FucT"/>
</dbReference>
<dbReference type="RefSeq" id="XP_003111053.2">
    <property type="nucleotide sequence ID" value="XM_003111005.2"/>
</dbReference>
<dbReference type="FunCoup" id="E3LYL4">
    <property type="interactions" value="10"/>
</dbReference>
<feature type="signal peptide" evidence="3">
    <location>
        <begin position="1"/>
        <end position="26"/>
    </location>
</feature>
<dbReference type="eggNOG" id="ENOG502TG0A">
    <property type="taxonomic scope" value="Eukaryota"/>
</dbReference>
<dbReference type="InParanoid" id="E3LYL4"/>
<name>E3LYL4_CAERE</name>
<dbReference type="KEGG" id="crq:GCK72_010331"/>
<organism evidence="5">
    <name type="scientific">Caenorhabditis remanei</name>
    <name type="common">Caenorhabditis vulgaris</name>
    <dbReference type="NCBI Taxonomy" id="31234"/>
    <lineage>
        <taxon>Eukaryota</taxon>
        <taxon>Metazoa</taxon>
        <taxon>Ecdysozoa</taxon>
        <taxon>Nematoda</taxon>
        <taxon>Chromadorea</taxon>
        <taxon>Rhabditida</taxon>
        <taxon>Rhabditina</taxon>
        <taxon>Rhabditomorpha</taxon>
        <taxon>Rhabditoidea</taxon>
        <taxon>Rhabditidae</taxon>
        <taxon>Peloderinae</taxon>
        <taxon>Caenorhabditis</taxon>
    </lineage>
</organism>
<evidence type="ECO:0000256" key="2">
    <source>
        <dbReference type="ARBA" id="ARBA00022679"/>
    </source>
</evidence>
<keyword evidence="1" id="KW-0328">Glycosyltransferase</keyword>
<dbReference type="Pfam" id="PF01531">
    <property type="entry name" value="Glyco_transf_11"/>
    <property type="match status" value="1"/>
</dbReference>
<dbReference type="OMA" id="GHFYQSW"/>
<sequence>MLHGKLVQVIVLLLLVLFLLNDQLEGRYQWGRRFRTNRIISFLTEKTSSDIMHSTPKHPPKGYLSSKLASSARLGWKSKSSKKHERITANHIFELVSIYGISKTLHRKPAIFIEDSKYHSLVNGVRKVMPGLLNEFQIFDRPVFPEAKNELISQKCCVFDNPSKLENITSKYLHLTGHFYQSWRYFDQHLSEIKSFVKPLLDFSPLPESDENNFITCIHIRRTDFVDGQHHSSNVTFFKPALEFIQSRERERNGRKNMLTVLMGDDPNFEANIYENTVIADKRTEIKNAAEYFVSKNSPDNDLAFSRYHCDTVLITAPSSTFGWWLGYLSKRQNVYYQDIRSTNDVNYKKGELNPDDFFVPRWTSIKLDENGTIVVV</sequence>
<dbReference type="CDD" id="cd11301">
    <property type="entry name" value="Fut1_Fut2_like"/>
    <property type="match status" value="1"/>
</dbReference>
<evidence type="ECO:0000256" key="3">
    <source>
        <dbReference type="SAM" id="SignalP"/>
    </source>
</evidence>
<feature type="chain" id="PRO_5003175719" description="L-Fucosyltransferase" evidence="3">
    <location>
        <begin position="27"/>
        <end position="377"/>
    </location>
</feature>
<dbReference type="AlphaFoldDB" id="E3LYL4"/>
<evidence type="ECO:0000313" key="4">
    <source>
        <dbReference type="EMBL" id="EFO86885.1"/>
    </source>
</evidence>
<gene>
    <name evidence="4" type="ORF">CRE_04874</name>
</gene>
<evidence type="ECO:0000256" key="1">
    <source>
        <dbReference type="ARBA" id="ARBA00022676"/>
    </source>
</evidence>
<evidence type="ECO:0000313" key="5">
    <source>
        <dbReference type="Proteomes" id="UP000008281"/>
    </source>
</evidence>
<dbReference type="GeneID" id="9800931"/>
<dbReference type="OrthoDB" id="5854901at2759"/>
<proteinExistence type="predicted"/>
<evidence type="ECO:0008006" key="6">
    <source>
        <dbReference type="Google" id="ProtNLM"/>
    </source>
</evidence>
<keyword evidence="2" id="KW-0808">Transferase</keyword>
<dbReference type="GO" id="GO:0005975">
    <property type="term" value="P:carbohydrate metabolic process"/>
    <property type="evidence" value="ECO:0007669"/>
    <property type="project" value="InterPro"/>
</dbReference>
<keyword evidence="5" id="KW-1185">Reference proteome</keyword>
<dbReference type="PANTHER" id="PTHR22898:SF3">
    <property type="entry name" value="ALPHA-1,2-FUCOSYLTRANSFERASE-RELATED"/>
    <property type="match status" value="1"/>
</dbReference>
<accession>E3LYL4</accession>
<dbReference type="Proteomes" id="UP000008281">
    <property type="component" value="Unassembled WGS sequence"/>
</dbReference>
<keyword evidence="3" id="KW-0732">Signal</keyword>
<reference evidence="4" key="1">
    <citation type="submission" date="2007-07" db="EMBL/GenBank/DDBJ databases">
        <title>PCAP assembly of the Caenorhabditis remanei genome.</title>
        <authorList>
            <consortium name="The Caenorhabditis remanei Sequencing Consortium"/>
            <person name="Wilson R.K."/>
        </authorList>
    </citation>
    <scope>NUCLEOTIDE SEQUENCE [LARGE SCALE GENOMIC DNA]</scope>
    <source>
        <strain evidence="4">PB4641</strain>
    </source>
</reference>
<dbReference type="InterPro" id="IPR002516">
    <property type="entry name" value="Glyco_trans_11"/>
</dbReference>
<dbReference type="PANTHER" id="PTHR22898">
    <property type="entry name" value="UNCHARACTERIZED GLYCOSOL TRANSFERASE-RELATED"/>
    <property type="match status" value="1"/>
</dbReference>
<dbReference type="CTD" id="9800931"/>
<dbReference type="GO" id="GO:0016020">
    <property type="term" value="C:membrane"/>
    <property type="evidence" value="ECO:0007669"/>
    <property type="project" value="InterPro"/>
</dbReference>
<protein>
    <recommendedName>
        <fullName evidence="6">L-Fucosyltransferase</fullName>
    </recommendedName>
</protein>
<dbReference type="STRING" id="31234.E3LYL4"/>
<dbReference type="GO" id="GO:0008107">
    <property type="term" value="F:galactoside 2-alpha-L-fucosyltransferase activity"/>
    <property type="evidence" value="ECO:0007669"/>
    <property type="project" value="InterPro"/>
</dbReference>
<dbReference type="EMBL" id="DS268419">
    <property type="protein sequence ID" value="EFO86885.1"/>
    <property type="molecule type" value="Genomic_DNA"/>
</dbReference>